<dbReference type="RefSeq" id="WP_076341408.1">
    <property type="nucleotide sequence ID" value="NZ_JBGNFS010000003.1"/>
</dbReference>
<dbReference type="EMBL" id="MPKA01000065">
    <property type="protein sequence ID" value="OLU46360.1"/>
    <property type="molecule type" value="Genomic_DNA"/>
</dbReference>
<dbReference type="SUPFAM" id="SSF53474">
    <property type="entry name" value="alpha/beta-Hydrolases"/>
    <property type="match status" value="1"/>
</dbReference>
<reference evidence="1 2" key="1">
    <citation type="submission" date="2016-11" db="EMBL/GenBank/DDBJ databases">
        <title>Description of two novel members of the family Erysipelotrichaceae: Ileibacterium lipovorans gen. nov., sp. nov. and Dubosiella newyorkensis, gen. nov., sp. nov.</title>
        <authorList>
            <person name="Cox L.M."/>
            <person name="Sohn J."/>
            <person name="Tyrrell K.L."/>
            <person name="Citron D.M."/>
            <person name="Lawson P.A."/>
            <person name="Patel N.B."/>
            <person name="Iizumi T."/>
            <person name="Perez-Perez G.I."/>
            <person name="Goldstein E.J."/>
            <person name="Blaser M.J."/>
        </authorList>
    </citation>
    <scope>NUCLEOTIDE SEQUENCE [LARGE SCALE GENOMIC DNA]</scope>
    <source>
        <strain evidence="1 2">NYU-BL-A4</strain>
    </source>
</reference>
<gene>
    <name evidence="1" type="ORF">BO225_06225</name>
</gene>
<sequence length="227" mass="25894">MNTYSNTIDQIQVDLIESSQKNAPTVVLIMGIDEHESVLSRARKQQCPSFHLVSLSHFNWDQDLSPWPSKSIIYPNDDFAGKANQFLKTIETKIKDWVDSLLPVEAGPWIIAGYSMGGLFAMYCPYRSSLFTNVCCVSGSVWYPGFESFATTETMIKKPKSVYFSLGRKEIQERNPYLQTTGKIMESLEEDYKKKGIKTTMVWNNGNHFTDPVGRMVDALIWTLHQK</sequence>
<dbReference type="GeneID" id="78275539"/>
<dbReference type="OrthoDB" id="9794761at2"/>
<dbReference type="STRING" id="1862672.BO225_06225"/>
<accession>A0A1U7NMH3</accession>
<evidence type="ECO:0000313" key="1">
    <source>
        <dbReference type="EMBL" id="OLU46360.1"/>
    </source>
</evidence>
<dbReference type="Pfam" id="PF00756">
    <property type="entry name" value="Esterase"/>
    <property type="match status" value="1"/>
</dbReference>
<name>A0A1U7NMH3_9FIRM</name>
<dbReference type="AlphaFoldDB" id="A0A1U7NMH3"/>
<proteinExistence type="predicted"/>
<dbReference type="Gene3D" id="3.40.50.1820">
    <property type="entry name" value="alpha/beta hydrolase"/>
    <property type="match status" value="1"/>
</dbReference>
<evidence type="ECO:0008006" key="3">
    <source>
        <dbReference type="Google" id="ProtNLM"/>
    </source>
</evidence>
<comment type="caution">
    <text evidence="1">The sequence shown here is derived from an EMBL/GenBank/DDBJ whole genome shotgun (WGS) entry which is preliminary data.</text>
</comment>
<dbReference type="InterPro" id="IPR029058">
    <property type="entry name" value="AB_hydrolase_fold"/>
</dbReference>
<dbReference type="InterPro" id="IPR000801">
    <property type="entry name" value="Esterase-like"/>
</dbReference>
<protein>
    <recommendedName>
        <fullName evidence="3">Esterase</fullName>
    </recommendedName>
</protein>
<keyword evidence="2" id="KW-1185">Reference proteome</keyword>
<evidence type="ECO:0000313" key="2">
    <source>
        <dbReference type="Proteomes" id="UP000186705"/>
    </source>
</evidence>
<dbReference type="Proteomes" id="UP000186705">
    <property type="component" value="Unassembled WGS sequence"/>
</dbReference>
<organism evidence="1 2">
    <name type="scientific">Dubosiella newyorkensis</name>
    <dbReference type="NCBI Taxonomy" id="1862672"/>
    <lineage>
        <taxon>Bacteria</taxon>
        <taxon>Bacillati</taxon>
        <taxon>Bacillota</taxon>
        <taxon>Erysipelotrichia</taxon>
        <taxon>Erysipelotrichales</taxon>
        <taxon>Erysipelotrichaceae</taxon>
        <taxon>Dubosiella</taxon>
    </lineage>
</organism>